<dbReference type="InterPro" id="IPR013656">
    <property type="entry name" value="PAS_4"/>
</dbReference>
<dbReference type="GO" id="GO:0006355">
    <property type="term" value="P:regulation of DNA-templated transcription"/>
    <property type="evidence" value="ECO:0007669"/>
    <property type="project" value="InterPro"/>
</dbReference>
<evidence type="ECO:0000256" key="2">
    <source>
        <dbReference type="ARBA" id="ARBA00022840"/>
    </source>
</evidence>
<dbReference type="PROSITE" id="PS50113">
    <property type="entry name" value="PAC"/>
    <property type="match status" value="2"/>
</dbReference>
<dbReference type="Gene3D" id="2.10.70.100">
    <property type="match status" value="1"/>
</dbReference>
<dbReference type="SMART" id="SM00091">
    <property type="entry name" value="PAS"/>
    <property type="match status" value="2"/>
</dbReference>
<keyword evidence="1" id="KW-0547">Nucleotide-binding</keyword>
<comment type="caution">
    <text evidence="8">The sequence shown here is derived from an EMBL/GenBank/DDBJ whole genome shotgun (WGS) entry which is preliminary data.</text>
</comment>
<dbReference type="CDD" id="cd00130">
    <property type="entry name" value="PAS"/>
    <property type="match status" value="2"/>
</dbReference>
<organism evidence="8 9">
    <name type="scientific">Silvibacterium bohemicum</name>
    <dbReference type="NCBI Taxonomy" id="1577686"/>
    <lineage>
        <taxon>Bacteria</taxon>
        <taxon>Pseudomonadati</taxon>
        <taxon>Acidobacteriota</taxon>
        <taxon>Terriglobia</taxon>
        <taxon>Terriglobales</taxon>
        <taxon>Acidobacteriaceae</taxon>
        <taxon>Silvibacterium</taxon>
    </lineage>
</organism>
<evidence type="ECO:0000256" key="1">
    <source>
        <dbReference type="ARBA" id="ARBA00022741"/>
    </source>
</evidence>
<dbReference type="Gene3D" id="1.10.8.60">
    <property type="match status" value="1"/>
</dbReference>
<dbReference type="SUPFAM" id="SSF55785">
    <property type="entry name" value="PYP-like sensor domain (PAS domain)"/>
    <property type="match status" value="2"/>
</dbReference>
<protein>
    <submittedName>
        <fullName evidence="8">Formate hydrogenlyase transcriptional activator</fullName>
    </submittedName>
</protein>
<evidence type="ECO:0000256" key="3">
    <source>
        <dbReference type="ARBA" id="ARBA00023015"/>
    </source>
</evidence>
<dbReference type="PROSITE" id="PS00688">
    <property type="entry name" value="SIGMA54_INTERACT_3"/>
    <property type="match status" value="1"/>
</dbReference>
<dbReference type="CDD" id="cd00009">
    <property type="entry name" value="AAA"/>
    <property type="match status" value="1"/>
</dbReference>
<evidence type="ECO:0000259" key="6">
    <source>
        <dbReference type="PROSITE" id="PS50045"/>
    </source>
</evidence>
<evidence type="ECO:0000259" key="7">
    <source>
        <dbReference type="PROSITE" id="PS50113"/>
    </source>
</evidence>
<dbReference type="GO" id="GO:0005524">
    <property type="term" value="F:ATP binding"/>
    <property type="evidence" value="ECO:0007669"/>
    <property type="project" value="UniProtKB-KW"/>
</dbReference>
<dbReference type="InterPro" id="IPR002078">
    <property type="entry name" value="Sigma_54_int"/>
</dbReference>
<dbReference type="GO" id="GO:0016829">
    <property type="term" value="F:lyase activity"/>
    <property type="evidence" value="ECO:0007669"/>
    <property type="project" value="UniProtKB-KW"/>
</dbReference>
<accession>A0A841JYI0</accession>
<keyword evidence="5" id="KW-0804">Transcription</keyword>
<dbReference type="Gene3D" id="3.40.50.300">
    <property type="entry name" value="P-loop containing nucleotide triphosphate hydrolases"/>
    <property type="match status" value="1"/>
</dbReference>
<dbReference type="Pfam" id="PF08447">
    <property type="entry name" value="PAS_3"/>
    <property type="match status" value="1"/>
</dbReference>
<keyword evidence="3" id="KW-0805">Transcription regulation</keyword>
<evidence type="ECO:0000313" key="8">
    <source>
        <dbReference type="EMBL" id="MBB6143024.1"/>
    </source>
</evidence>
<dbReference type="SMART" id="SM00382">
    <property type="entry name" value="AAA"/>
    <property type="match status" value="1"/>
</dbReference>
<dbReference type="SUPFAM" id="SSF52540">
    <property type="entry name" value="P-loop containing nucleoside triphosphate hydrolases"/>
    <property type="match status" value="1"/>
</dbReference>
<dbReference type="InterPro" id="IPR025662">
    <property type="entry name" value="Sigma_54_int_dom_ATP-bd_1"/>
</dbReference>
<dbReference type="InterPro" id="IPR025943">
    <property type="entry name" value="Sigma_54_int_dom_ATP-bd_2"/>
</dbReference>
<dbReference type="InterPro" id="IPR000014">
    <property type="entry name" value="PAS"/>
</dbReference>
<dbReference type="Gene3D" id="1.10.10.60">
    <property type="entry name" value="Homeodomain-like"/>
    <property type="match status" value="1"/>
</dbReference>
<evidence type="ECO:0000256" key="4">
    <source>
        <dbReference type="ARBA" id="ARBA00023125"/>
    </source>
</evidence>
<dbReference type="PROSITE" id="PS00675">
    <property type="entry name" value="SIGMA54_INTERACT_1"/>
    <property type="match status" value="1"/>
</dbReference>
<dbReference type="InterPro" id="IPR003593">
    <property type="entry name" value="AAA+_ATPase"/>
</dbReference>
<dbReference type="Gene3D" id="3.30.450.20">
    <property type="entry name" value="PAS domain"/>
    <property type="match status" value="2"/>
</dbReference>
<dbReference type="SMART" id="SM00086">
    <property type="entry name" value="PAC"/>
    <property type="match status" value="2"/>
</dbReference>
<dbReference type="InterPro" id="IPR027417">
    <property type="entry name" value="P-loop_NTPase"/>
</dbReference>
<dbReference type="InterPro" id="IPR025944">
    <property type="entry name" value="Sigma_54_int_dom_CS"/>
</dbReference>
<dbReference type="InterPro" id="IPR035965">
    <property type="entry name" value="PAS-like_dom_sf"/>
</dbReference>
<reference evidence="8 9" key="1">
    <citation type="submission" date="2020-08" db="EMBL/GenBank/DDBJ databases">
        <title>Genomic Encyclopedia of Type Strains, Phase IV (KMG-IV): sequencing the most valuable type-strain genomes for metagenomic binning, comparative biology and taxonomic classification.</title>
        <authorList>
            <person name="Goeker M."/>
        </authorList>
    </citation>
    <scope>NUCLEOTIDE SEQUENCE [LARGE SCALE GENOMIC DNA]</scope>
    <source>
        <strain evidence="8 9">DSM 103733</strain>
    </source>
</reference>
<sequence length="633" mass="71902">MTTNSTATDRGRAVDELRRSRAYLAEAQKLSHTGSFGWTISEEEIFWSEETFRIFEYDLAVKPTVSLILQRTHPDDRDFVQKTIDLASSGRTTFDVEHRLLMPDGTVKYVHVVANAVQDGRGDLEYIGAVTDITKTRHAELQLRQSEQSLRLTLEVLPGLVWTMLPNGTVDFCNEQILSYCGKTLDQLQDLTCVWHPDEIEEKVGQLRRFLASGTPNEDEFRLLRHDGIYRWHQCRVRPLRDEAGEIIRWYGLLWDIDERKQAEEERGKAFDEVRKLRDQLYQENLVLKEEVDQASMFEEIVGCSDALRQVLVQVTKVAPTDSTVLITGETGTGKELIARAIHNRSRRSDRPFLRVNCAAIPQSLIASELFGHEKGAFTGATQRRLGRFELANGGTILLDEVGDLPPETQVALLRVLQEREIERVGGSQLIPVDVRVLAATNRNVSALIEAGSFRQDLFYRLNVFPIHVPSLRERVDDIPLLVEYLIERYAKNAGKEIKSISRKTMDLFQSYDWPGNIRELQNVIERAVVLSNDNTFRVDERWLRRFDSVNSPFDQSGRRLETQHQLARVAPQKGIGRIDAHRQKELIETALAKSGGRVAGVHGAAAILGIPRQTLDSKIVSLGIVKDRFKSS</sequence>
<dbReference type="Pfam" id="PF00158">
    <property type="entry name" value="Sigma54_activat"/>
    <property type="match status" value="1"/>
</dbReference>
<evidence type="ECO:0000256" key="5">
    <source>
        <dbReference type="ARBA" id="ARBA00023163"/>
    </source>
</evidence>
<dbReference type="PANTHER" id="PTHR32071">
    <property type="entry name" value="TRANSCRIPTIONAL REGULATORY PROTEIN"/>
    <property type="match status" value="1"/>
</dbReference>
<dbReference type="PROSITE" id="PS00676">
    <property type="entry name" value="SIGMA54_INTERACT_2"/>
    <property type="match status" value="1"/>
</dbReference>
<dbReference type="AlphaFoldDB" id="A0A841JYI0"/>
<feature type="domain" description="PAC" evidence="7">
    <location>
        <begin position="217"/>
        <end position="269"/>
    </location>
</feature>
<keyword evidence="2" id="KW-0067">ATP-binding</keyword>
<keyword evidence="4" id="KW-0238">DNA-binding</keyword>
<dbReference type="PANTHER" id="PTHR32071:SF57">
    <property type="entry name" value="C4-DICARBOXYLATE TRANSPORT TRANSCRIPTIONAL REGULATORY PROTEIN DCTD"/>
    <property type="match status" value="1"/>
</dbReference>
<dbReference type="FunFam" id="3.40.50.300:FF:000006">
    <property type="entry name" value="DNA-binding transcriptional regulator NtrC"/>
    <property type="match status" value="1"/>
</dbReference>
<keyword evidence="9" id="KW-1185">Reference proteome</keyword>
<keyword evidence="8" id="KW-0456">Lyase</keyword>
<feature type="domain" description="PAC" evidence="7">
    <location>
        <begin position="94"/>
        <end position="145"/>
    </location>
</feature>
<dbReference type="GO" id="GO:0003677">
    <property type="term" value="F:DNA binding"/>
    <property type="evidence" value="ECO:0007669"/>
    <property type="project" value="UniProtKB-KW"/>
</dbReference>
<dbReference type="NCBIfam" id="TIGR00229">
    <property type="entry name" value="sensory_box"/>
    <property type="match status" value="2"/>
</dbReference>
<dbReference type="FunFam" id="3.30.450.20:FF:000088">
    <property type="entry name" value="Sensory transduction histidine kinase"/>
    <property type="match status" value="1"/>
</dbReference>
<dbReference type="InterPro" id="IPR000700">
    <property type="entry name" value="PAS-assoc_C"/>
</dbReference>
<dbReference type="InterPro" id="IPR058031">
    <property type="entry name" value="AAA_lid_NorR"/>
</dbReference>
<dbReference type="InterPro" id="IPR013655">
    <property type="entry name" value="PAS_fold_3"/>
</dbReference>
<evidence type="ECO:0000313" key="9">
    <source>
        <dbReference type="Proteomes" id="UP000538666"/>
    </source>
</evidence>
<dbReference type="InterPro" id="IPR001610">
    <property type="entry name" value="PAC"/>
</dbReference>
<dbReference type="EMBL" id="JACHEK010000002">
    <property type="protein sequence ID" value="MBB6143024.1"/>
    <property type="molecule type" value="Genomic_DNA"/>
</dbReference>
<gene>
    <name evidence="8" type="ORF">HNQ77_000968</name>
</gene>
<dbReference type="Proteomes" id="UP000538666">
    <property type="component" value="Unassembled WGS sequence"/>
</dbReference>
<dbReference type="Pfam" id="PF08448">
    <property type="entry name" value="PAS_4"/>
    <property type="match status" value="1"/>
</dbReference>
<feature type="domain" description="Sigma-54 factor interaction" evidence="6">
    <location>
        <begin position="301"/>
        <end position="530"/>
    </location>
</feature>
<dbReference type="RefSeq" id="WP_050061971.1">
    <property type="nucleotide sequence ID" value="NZ_JACHEK010000002.1"/>
</dbReference>
<dbReference type="PROSITE" id="PS50045">
    <property type="entry name" value="SIGMA54_INTERACT_4"/>
    <property type="match status" value="1"/>
</dbReference>
<proteinExistence type="predicted"/>
<name>A0A841JYI0_9BACT</name>
<dbReference type="Pfam" id="PF25601">
    <property type="entry name" value="AAA_lid_14"/>
    <property type="match status" value="1"/>
</dbReference>